<dbReference type="EMBL" id="NXMA01000003">
    <property type="protein sequence ID" value="TKX32802.1"/>
    <property type="molecule type" value="Genomic_DNA"/>
</dbReference>
<dbReference type="GO" id="GO:0008168">
    <property type="term" value="F:methyltransferase activity"/>
    <property type="evidence" value="ECO:0007669"/>
    <property type="project" value="UniProtKB-KW"/>
</dbReference>
<feature type="domain" description="Methyltransferase" evidence="1">
    <location>
        <begin position="39"/>
        <end position="137"/>
    </location>
</feature>
<gene>
    <name evidence="2" type="ORF">CQA76_02260</name>
</gene>
<dbReference type="CDD" id="cd02440">
    <property type="entry name" value="AdoMet_MTases"/>
    <property type="match status" value="1"/>
</dbReference>
<keyword evidence="2" id="KW-0808">Transferase</keyword>
<dbReference type="SUPFAM" id="SSF53335">
    <property type="entry name" value="S-adenosyl-L-methionine-dependent methyltransferases"/>
    <property type="match status" value="1"/>
</dbReference>
<sequence length="185" mass="21211">MFFYYYLKNPKQVGALCPSSKKLRKTITQNIGLESVKNIVEIGPGTGAFTEAILQRKHKDAKFFAIEINDQMAQKLSKKYENLDLQIGNAENLEHFLHQRAMPNVDIIVSGIPWALLKNNEQERLLTVIHKNLSKGGYFTTFAYILPSPSSKAFRLKIFELFSEVKISKIVWQNIPPAIVYYCKK</sequence>
<evidence type="ECO:0000259" key="1">
    <source>
        <dbReference type="Pfam" id="PF13649"/>
    </source>
</evidence>
<keyword evidence="3" id="KW-1185">Reference proteome</keyword>
<reference evidence="2 3" key="1">
    <citation type="submission" date="2018-05" db="EMBL/GenBank/DDBJ databases">
        <title>Novel Campyloabacter and Helicobacter Species and Strains.</title>
        <authorList>
            <person name="Mannion A.J."/>
            <person name="Shen Z."/>
            <person name="Fox J.G."/>
        </authorList>
    </citation>
    <scope>NUCLEOTIDE SEQUENCE [LARGE SCALE GENOMIC DNA]</scope>
    <source>
        <strain evidence="3">MIT17-670</strain>
    </source>
</reference>
<keyword evidence="2" id="KW-0489">Methyltransferase</keyword>
<dbReference type="OrthoDB" id="9805585at2"/>
<protein>
    <submittedName>
        <fullName evidence="2">SAM-dependent methyltransferase</fullName>
    </submittedName>
</protein>
<accession>A0A4V6DYT0</accession>
<proteinExistence type="predicted"/>
<evidence type="ECO:0000313" key="2">
    <source>
        <dbReference type="EMBL" id="TKX32802.1"/>
    </source>
</evidence>
<dbReference type="AlphaFoldDB" id="A0A4V6DYT0"/>
<evidence type="ECO:0000313" key="3">
    <source>
        <dbReference type="Proteomes" id="UP000310353"/>
    </source>
</evidence>
<comment type="caution">
    <text evidence="2">The sequence shown here is derived from an EMBL/GenBank/DDBJ whole genome shotgun (WGS) entry which is preliminary data.</text>
</comment>
<dbReference type="Proteomes" id="UP000310353">
    <property type="component" value="Unassembled WGS sequence"/>
</dbReference>
<dbReference type="RefSeq" id="WP_137621831.1">
    <property type="nucleotide sequence ID" value="NZ_NXMA01000003.1"/>
</dbReference>
<dbReference type="InterPro" id="IPR029063">
    <property type="entry name" value="SAM-dependent_MTases_sf"/>
</dbReference>
<dbReference type="Gene3D" id="3.40.50.150">
    <property type="entry name" value="Vaccinia Virus protein VP39"/>
    <property type="match status" value="1"/>
</dbReference>
<dbReference type="GO" id="GO:0032259">
    <property type="term" value="P:methylation"/>
    <property type="evidence" value="ECO:0007669"/>
    <property type="project" value="UniProtKB-KW"/>
</dbReference>
<dbReference type="InterPro" id="IPR041698">
    <property type="entry name" value="Methyltransf_25"/>
</dbReference>
<dbReference type="Pfam" id="PF13649">
    <property type="entry name" value="Methyltransf_25"/>
    <property type="match status" value="1"/>
</dbReference>
<organism evidence="2 3">
    <name type="scientific">Campylobacter aviculae</name>
    <dbReference type="NCBI Taxonomy" id="2510190"/>
    <lineage>
        <taxon>Bacteria</taxon>
        <taxon>Pseudomonadati</taxon>
        <taxon>Campylobacterota</taxon>
        <taxon>Epsilonproteobacteria</taxon>
        <taxon>Campylobacterales</taxon>
        <taxon>Campylobacteraceae</taxon>
        <taxon>Campylobacter</taxon>
    </lineage>
</organism>
<name>A0A4V6DYT0_9BACT</name>